<dbReference type="CDD" id="cd23992">
    <property type="entry name" value="PBP_GOBP"/>
    <property type="match status" value="1"/>
</dbReference>
<evidence type="ECO:0000313" key="2">
    <source>
        <dbReference type="EMBL" id="ALV87606.1"/>
    </source>
</evidence>
<proteinExistence type="evidence at transcript level"/>
<dbReference type="EMBL" id="KU133781">
    <property type="protein sequence ID" value="ALV87606.1"/>
    <property type="molecule type" value="mRNA"/>
</dbReference>
<dbReference type="GO" id="GO:0005549">
    <property type="term" value="F:odorant binding"/>
    <property type="evidence" value="ECO:0007669"/>
    <property type="project" value="InterPro"/>
</dbReference>
<reference evidence="2" key="1">
    <citation type="submission" date="2015-11" db="EMBL/GenBank/DDBJ databases">
        <title>Identification of candidate chemosensory genes in the antennal transcriptome of Drosicha corpulenta (Kuwana).</title>
        <authorList>
            <person name="Zhang Y."/>
            <person name="Gao Q."/>
            <person name="Xie Y."/>
        </authorList>
    </citation>
    <scope>NUCLEOTIDE SEQUENCE</scope>
</reference>
<dbReference type="AlphaFoldDB" id="A0A0U3T223"/>
<sequence length="161" mass="18458">MQAITNLSVYPLLLLLCITTAFSDGEIREYHGVTPKFRESFRNTTMECMKKFNTDLVRTVGLYTFNTPDRGSKCAVLCILQHQGIIDKNGNYEKKKYDIMLDNLPPSDFRTAFGNNLRGCLIEDSTDKCEKAYRFTSCLQKKWDNLPKVPEGAFSSRKLHI</sequence>
<dbReference type="InterPro" id="IPR006170">
    <property type="entry name" value="PBP/GOBP"/>
</dbReference>
<feature type="signal peptide" evidence="1">
    <location>
        <begin position="1"/>
        <end position="23"/>
    </location>
</feature>
<dbReference type="SMR" id="A0A0U3T223"/>
<accession>A0A0U3T223</accession>
<dbReference type="InterPro" id="IPR036728">
    <property type="entry name" value="PBP_GOBP_sf"/>
</dbReference>
<keyword evidence="1" id="KW-0732">Signal</keyword>
<evidence type="ECO:0000256" key="1">
    <source>
        <dbReference type="SAM" id="SignalP"/>
    </source>
</evidence>
<name>A0A0U3T223_9HEMI</name>
<organism evidence="2">
    <name type="scientific">Drosicha corpulenta</name>
    <dbReference type="NCBI Taxonomy" id="535978"/>
    <lineage>
        <taxon>Eukaryota</taxon>
        <taxon>Metazoa</taxon>
        <taxon>Ecdysozoa</taxon>
        <taxon>Arthropoda</taxon>
        <taxon>Hexapoda</taxon>
        <taxon>Insecta</taxon>
        <taxon>Pterygota</taxon>
        <taxon>Neoptera</taxon>
        <taxon>Paraneoptera</taxon>
        <taxon>Hemiptera</taxon>
        <taxon>Sternorrhyncha</taxon>
        <taxon>Coccoidea</taxon>
        <taxon>Monophlebidae</taxon>
        <taxon>Drosicha</taxon>
    </lineage>
</organism>
<dbReference type="Pfam" id="PF01395">
    <property type="entry name" value="PBP_GOBP"/>
    <property type="match status" value="1"/>
</dbReference>
<dbReference type="Gene3D" id="1.10.238.20">
    <property type="entry name" value="Pheromone/general odorant binding protein domain"/>
    <property type="match status" value="1"/>
</dbReference>
<feature type="chain" id="PRO_5006845353" evidence="1">
    <location>
        <begin position="24"/>
        <end position="161"/>
    </location>
</feature>
<dbReference type="SUPFAM" id="SSF47565">
    <property type="entry name" value="Insect pheromone/odorant-binding proteins"/>
    <property type="match status" value="1"/>
</dbReference>
<protein>
    <submittedName>
        <fullName evidence="2">Odorant binding protein 11</fullName>
    </submittedName>
</protein>
<dbReference type="SMART" id="SM00708">
    <property type="entry name" value="PhBP"/>
    <property type="match status" value="1"/>
</dbReference>